<dbReference type="InterPro" id="IPR001867">
    <property type="entry name" value="OmpR/PhoB-type_DNA-bd"/>
</dbReference>
<dbReference type="GO" id="GO:0000160">
    <property type="term" value="P:phosphorelay signal transduction system"/>
    <property type="evidence" value="ECO:0007669"/>
    <property type="project" value="InterPro"/>
</dbReference>
<reference evidence="5 6" key="1">
    <citation type="journal article" date="2018" name="Nat. Biotechnol.">
        <title>A standardized bacterial taxonomy based on genome phylogeny substantially revises the tree of life.</title>
        <authorList>
            <person name="Parks D.H."/>
            <person name="Chuvochina M."/>
            <person name="Waite D.W."/>
            <person name="Rinke C."/>
            <person name="Skarshewski A."/>
            <person name="Chaumeil P.A."/>
            <person name="Hugenholtz P."/>
        </authorList>
    </citation>
    <scope>NUCLEOTIDE SEQUENCE [LARGE SCALE GENOMIC DNA]</scope>
    <source>
        <strain evidence="5">UBA9158</strain>
    </source>
</reference>
<evidence type="ECO:0000313" key="6">
    <source>
        <dbReference type="Proteomes" id="UP000259273"/>
    </source>
</evidence>
<name>A0A3C1KTA0_9GAMM</name>
<dbReference type="SUPFAM" id="SSF46894">
    <property type="entry name" value="C-terminal effector domain of the bipartite response regulators"/>
    <property type="match status" value="1"/>
</dbReference>
<proteinExistence type="predicted"/>
<keyword evidence="3" id="KW-1133">Transmembrane helix</keyword>
<evidence type="ECO:0000256" key="1">
    <source>
        <dbReference type="ARBA" id="ARBA00023125"/>
    </source>
</evidence>
<feature type="DNA-binding region" description="OmpR/PhoB-type" evidence="2">
    <location>
        <begin position="8"/>
        <end position="104"/>
    </location>
</feature>
<dbReference type="GO" id="GO:0003677">
    <property type="term" value="F:DNA binding"/>
    <property type="evidence" value="ECO:0007669"/>
    <property type="project" value="UniProtKB-UniRule"/>
</dbReference>
<protein>
    <recommendedName>
        <fullName evidence="4">OmpR/PhoB-type domain-containing protein</fullName>
    </recommendedName>
</protein>
<feature type="domain" description="OmpR/PhoB-type" evidence="4">
    <location>
        <begin position="8"/>
        <end position="104"/>
    </location>
</feature>
<dbReference type="STRING" id="1121937.GCA_000423125_02735"/>
<comment type="caution">
    <text evidence="5">The sequence shown here is derived from an EMBL/GenBank/DDBJ whole genome shotgun (WGS) entry which is preliminary data.</text>
</comment>
<dbReference type="SUPFAM" id="SSF48452">
    <property type="entry name" value="TPR-like"/>
    <property type="match status" value="1"/>
</dbReference>
<feature type="transmembrane region" description="Helical" evidence="3">
    <location>
        <begin position="128"/>
        <end position="147"/>
    </location>
</feature>
<dbReference type="PROSITE" id="PS51755">
    <property type="entry name" value="OMPR_PHOB"/>
    <property type="match status" value="1"/>
</dbReference>
<dbReference type="CDD" id="cd00383">
    <property type="entry name" value="trans_reg_C"/>
    <property type="match status" value="1"/>
</dbReference>
<dbReference type="SMART" id="SM00862">
    <property type="entry name" value="Trans_reg_C"/>
    <property type="match status" value="1"/>
</dbReference>
<keyword evidence="3" id="KW-0472">Membrane</keyword>
<dbReference type="InterPro" id="IPR016032">
    <property type="entry name" value="Sig_transdc_resp-reg_C-effctor"/>
</dbReference>
<dbReference type="Pfam" id="PF00486">
    <property type="entry name" value="Trans_reg_C"/>
    <property type="match status" value="1"/>
</dbReference>
<evidence type="ECO:0000256" key="3">
    <source>
        <dbReference type="SAM" id="Phobius"/>
    </source>
</evidence>
<organism evidence="5 6">
    <name type="scientific">Haliea salexigens</name>
    <dbReference type="NCBI Taxonomy" id="287487"/>
    <lineage>
        <taxon>Bacteria</taxon>
        <taxon>Pseudomonadati</taxon>
        <taxon>Pseudomonadota</taxon>
        <taxon>Gammaproteobacteria</taxon>
        <taxon>Cellvibrionales</taxon>
        <taxon>Halieaceae</taxon>
        <taxon>Haliea</taxon>
    </lineage>
</organism>
<sequence>MTSAAASGGFRQFEHFAIDASRGAVLRDGETITLRPQSFRVLQYLVANPDRLISKEELFDRIWGEAVVTDDSLAQCLVDIRRALGDEGRHAVRTQPRRGYLFSARAVDTPAAAQPPASAALSGTTRGAWFMAAILGLGTLLLAWWLFLRPGLDAVETSAASSPVIAVLPFADFTPAGDRDYLALGLPEEIINSLTRVHGLRVISRTSSFLPQLGQQLTAREIGAQLGATHLLEGSIREHDGLLRITIQLIETNSGHHVWSETLDRRYGDILRVQSQVASAVAGLFQLTVMEPAGSDTVIAPDDYTLYLRALHVLRSGEFAELGSAIMSLEGVARRSPRFIPVRDLLARSYLLQVYRGELSGTDVAQRVRTLAEEMLAVPSGSAGAHGALAALALKVENDLPAAAEHVTEALTQEPGNPRHLVIAGDLAYALERFPAAVALYQGALDLDPFCTACYMNQAQAYIAAGQPRQAEAAVRQVMERSRGGHLTLGLTRIMQGDFAAAQEIVDQTVPAKATKFQEFYRALLCHAQGDIACFRSLLERFEAENGESEAMRIAQLHAVGGDVDAAFRWLARLRERNQTLLLTNLPAPLFDNLREDPRWQHMLAELGRSPQQLREIAFDAEALLEVR</sequence>
<keyword evidence="1 2" id="KW-0238">DNA-binding</keyword>
<dbReference type="EMBL" id="DMND01000266">
    <property type="protein sequence ID" value="HAN29887.1"/>
    <property type="molecule type" value="Genomic_DNA"/>
</dbReference>
<dbReference type="GO" id="GO:0006355">
    <property type="term" value="P:regulation of DNA-templated transcription"/>
    <property type="evidence" value="ECO:0007669"/>
    <property type="project" value="InterPro"/>
</dbReference>
<evidence type="ECO:0000259" key="4">
    <source>
        <dbReference type="PROSITE" id="PS51755"/>
    </source>
</evidence>
<evidence type="ECO:0000313" key="5">
    <source>
        <dbReference type="EMBL" id="HAN29887.1"/>
    </source>
</evidence>
<dbReference type="Gene3D" id="1.25.40.10">
    <property type="entry name" value="Tetratricopeptide repeat domain"/>
    <property type="match status" value="1"/>
</dbReference>
<evidence type="ECO:0000256" key="2">
    <source>
        <dbReference type="PROSITE-ProRule" id="PRU01091"/>
    </source>
</evidence>
<dbReference type="Proteomes" id="UP000259273">
    <property type="component" value="Unassembled WGS sequence"/>
</dbReference>
<dbReference type="InterPro" id="IPR036388">
    <property type="entry name" value="WH-like_DNA-bd_sf"/>
</dbReference>
<keyword evidence="3" id="KW-0812">Transmembrane</keyword>
<dbReference type="InterPro" id="IPR011990">
    <property type="entry name" value="TPR-like_helical_dom_sf"/>
</dbReference>
<gene>
    <name evidence="5" type="ORF">DCP75_19645</name>
</gene>
<dbReference type="AlphaFoldDB" id="A0A3C1KTA0"/>
<dbReference type="Gene3D" id="1.10.10.10">
    <property type="entry name" value="Winged helix-like DNA-binding domain superfamily/Winged helix DNA-binding domain"/>
    <property type="match status" value="1"/>
</dbReference>
<accession>A0A3C1KTA0</accession>